<feature type="region of interest" description="Disordered" evidence="4">
    <location>
        <begin position="9"/>
        <end position="28"/>
    </location>
</feature>
<evidence type="ECO:0000256" key="4">
    <source>
        <dbReference type="SAM" id="MobiDB-lite"/>
    </source>
</evidence>
<dbReference type="GO" id="GO:0008094">
    <property type="term" value="F:ATP-dependent activity, acting on DNA"/>
    <property type="evidence" value="ECO:0007669"/>
    <property type="project" value="TreeGrafter"/>
</dbReference>
<dbReference type="AlphaFoldDB" id="A0A014QVN4"/>
<dbReference type="Pfam" id="PF00176">
    <property type="entry name" value="SNF2-rel_dom"/>
    <property type="match status" value="1"/>
</dbReference>
<dbReference type="GO" id="GO:0006281">
    <property type="term" value="P:DNA repair"/>
    <property type="evidence" value="ECO:0007669"/>
    <property type="project" value="TreeGrafter"/>
</dbReference>
<evidence type="ECO:0000256" key="3">
    <source>
        <dbReference type="ARBA" id="ARBA00022840"/>
    </source>
</evidence>
<feature type="domain" description="Helicase ATP-binding" evidence="5">
    <location>
        <begin position="173"/>
        <end position="410"/>
    </location>
</feature>
<reference evidence="6 7" key="1">
    <citation type="submission" date="2014-02" db="EMBL/GenBank/DDBJ databases">
        <title>The genome sequence of the entomopathogenic fungus Metarhizium robertsii ARSEF 2575.</title>
        <authorList>
            <person name="Giuliano Garisto Donzelli B."/>
            <person name="Roe B.A."/>
            <person name="Macmil S.L."/>
            <person name="Krasnoff S.B."/>
            <person name="Gibson D.M."/>
        </authorList>
    </citation>
    <scope>NUCLEOTIDE SEQUENCE [LARGE SCALE GENOMIC DNA]</scope>
    <source>
        <strain evidence="6 7">ARSEF 2575</strain>
    </source>
</reference>
<dbReference type="SUPFAM" id="SSF52540">
    <property type="entry name" value="P-loop containing nucleoside triphosphate hydrolases"/>
    <property type="match status" value="1"/>
</dbReference>
<gene>
    <name evidence="6" type="ORF">X797_009094</name>
</gene>
<dbReference type="PANTHER" id="PTHR45626">
    <property type="entry name" value="TRANSCRIPTION TERMINATION FACTOR 2-RELATED"/>
    <property type="match status" value="1"/>
</dbReference>
<organism evidence="6 7">
    <name type="scientific">Metarhizium robertsii</name>
    <dbReference type="NCBI Taxonomy" id="568076"/>
    <lineage>
        <taxon>Eukaryota</taxon>
        <taxon>Fungi</taxon>
        <taxon>Dikarya</taxon>
        <taxon>Ascomycota</taxon>
        <taxon>Pezizomycotina</taxon>
        <taxon>Sordariomycetes</taxon>
        <taxon>Hypocreomycetidae</taxon>
        <taxon>Hypocreales</taxon>
        <taxon>Clavicipitaceae</taxon>
        <taxon>Metarhizium</taxon>
    </lineage>
</organism>
<comment type="caution">
    <text evidence="6">The sequence shown here is derived from an EMBL/GenBank/DDBJ whole genome shotgun (WGS) entry which is preliminary data.</text>
</comment>
<keyword evidence="3" id="KW-0067">ATP-binding</keyword>
<protein>
    <submittedName>
        <fullName evidence="6">SNF2 family protein</fullName>
    </submittedName>
</protein>
<evidence type="ECO:0000313" key="7">
    <source>
        <dbReference type="Proteomes" id="UP000030151"/>
    </source>
</evidence>
<dbReference type="CDD" id="cd18008">
    <property type="entry name" value="DEXDc_SHPRH-like"/>
    <property type="match status" value="1"/>
</dbReference>
<dbReference type="SMART" id="SM00487">
    <property type="entry name" value="DEXDc"/>
    <property type="match status" value="1"/>
</dbReference>
<evidence type="ECO:0000256" key="1">
    <source>
        <dbReference type="ARBA" id="ARBA00022741"/>
    </source>
</evidence>
<dbReference type="InterPro" id="IPR050628">
    <property type="entry name" value="SNF2_RAD54_helicase_TF"/>
</dbReference>
<dbReference type="eggNOG" id="KOG1001">
    <property type="taxonomic scope" value="Eukaryota"/>
</dbReference>
<feature type="compositionally biased region" description="Polar residues" evidence="4">
    <location>
        <begin position="19"/>
        <end position="28"/>
    </location>
</feature>
<name>A0A014QVN4_9HYPO</name>
<dbReference type="InterPro" id="IPR027417">
    <property type="entry name" value="P-loop_NTPase"/>
</dbReference>
<keyword evidence="2" id="KW-0378">Hydrolase</keyword>
<dbReference type="HOGENOM" id="CLU_000315_2_7_1"/>
<keyword evidence="1" id="KW-0547">Nucleotide-binding</keyword>
<feature type="compositionally biased region" description="Polar residues" evidence="4">
    <location>
        <begin position="597"/>
        <end position="613"/>
    </location>
</feature>
<sequence>MDLSLKRAFPFETEKQEPLNKSSRQPTLSGETLNLEAGLDTCFGSIIDIEAQLCSKEFLSSCDQAFKNPGYPILVVQTGNYFTLEHNGQKLARLSKGLCRILHQAVTGRQVSIRAFIRENWDGDQTSTILPIEINIYGIRANSEDIGRVLSKSGVFLQLPRYLLNSVEYHNPHILQIEGHQREAIDFILQRETSSLPSELSLWKYNDLDGDKPFYQHIFSGAKRPQQEETKGGIVADEMGLGKSLVMLSTVAGSLDRAEDFFSSQIQLFSNKSAKKAPSKATLIVAPSSLLIDNWIHEIRRYLGPGRHTETDFLHKRAIVFTTYATLATDFCSGKNALADINWFRIVLDEAHNIRNRSTKQFQAVASLSSHHHWCLTGTPIQNKLDDLGALVSFVQVPILKNPASFQKFIINPIVSGSGTRYENLRVLLRSICIRRTRELLNLPDPVSEIRRVKFTAAEYSEYNKILLQCRTDLDMMVSGRLKGASNKFLLDTLMKLRLYCNNGSTNPILQSGSTGLPADPDEALTYLQQQEENVCSYCNGIIFYISETAETDGGRFISSCCHLVCGNCEPGHRASKERCPACASEGGNKMTLLNTPSSTGRQMQSHAGSENNSFDRPESYPSKLRELLSDIRIFSTEKRYFALHDMKLLGW</sequence>
<evidence type="ECO:0000259" key="5">
    <source>
        <dbReference type="SMART" id="SM00487"/>
    </source>
</evidence>
<proteinExistence type="predicted"/>
<dbReference type="InterPro" id="IPR038718">
    <property type="entry name" value="SNF2-like_sf"/>
</dbReference>
<evidence type="ECO:0000313" key="6">
    <source>
        <dbReference type="EMBL" id="EXU97904.1"/>
    </source>
</evidence>
<dbReference type="PANTHER" id="PTHR45626:SF52">
    <property type="entry name" value="SINGLE-STRANDED DNA-DEPENDENT ATPASE (EUROFUNG)"/>
    <property type="match status" value="1"/>
</dbReference>
<dbReference type="InterPro" id="IPR014001">
    <property type="entry name" value="Helicase_ATP-bd"/>
</dbReference>
<dbReference type="GO" id="GO:0016787">
    <property type="term" value="F:hydrolase activity"/>
    <property type="evidence" value="ECO:0007669"/>
    <property type="project" value="UniProtKB-KW"/>
</dbReference>
<evidence type="ECO:0000256" key="2">
    <source>
        <dbReference type="ARBA" id="ARBA00022801"/>
    </source>
</evidence>
<dbReference type="OrthoDB" id="448448at2759"/>
<dbReference type="GO" id="GO:0005524">
    <property type="term" value="F:ATP binding"/>
    <property type="evidence" value="ECO:0007669"/>
    <property type="project" value="UniProtKB-KW"/>
</dbReference>
<dbReference type="InterPro" id="IPR000330">
    <property type="entry name" value="SNF2_N"/>
</dbReference>
<dbReference type="EMBL" id="JELW01000032">
    <property type="protein sequence ID" value="EXU97904.1"/>
    <property type="molecule type" value="Genomic_DNA"/>
</dbReference>
<dbReference type="GO" id="GO:0005634">
    <property type="term" value="C:nucleus"/>
    <property type="evidence" value="ECO:0007669"/>
    <property type="project" value="TreeGrafter"/>
</dbReference>
<dbReference type="Proteomes" id="UP000030151">
    <property type="component" value="Unassembled WGS sequence"/>
</dbReference>
<dbReference type="Gene3D" id="3.40.50.10810">
    <property type="entry name" value="Tandem AAA-ATPase domain"/>
    <property type="match status" value="1"/>
</dbReference>
<feature type="region of interest" description="Disordered" evidence="4">
    <location>
        <begin position="597"/>
        <end position="619"/>
    </location>
</feature>
<accession>A0A014QVN4</accession>